<dbReference type="AlphaFoldDB" id="A0A0C6P7J3"/>
<dbReference type="PROSITE" id="PS51078">
    <property type="entry name" value="ICLR_ED"/>
    <property type="match status" value="1"/>
</dbReference>
<evidence type="ECO:0000256" key="1">
    <source>
        <dbReference type="ARBA" id="ARBA00023015"/>
    </source>
</evidence>
<dbReference type="InterPro" id="IPR036390">
    <property type="entry name" value="WH_DNA-bd_sf"/>
</dbReference>
<dbReference type="GO" id="GO:0003700">
    <property type="term" value="F:DNA-binding transcription factor activity"/>
    <property type="evidence" value="ECO:0007669"/>
    <property type="project" value="TreeGrafter"/>
</dbReference>
<dbReference type="InterPro" id="IPR005471">
    <property type="entry name" value="Tscrpt_reg_IclR_N"/>
</dbReference>
<dbReference type="Proteomes" id="UP000007564">
    <property type="component" value="Chromosome"/>
</dbReference>
<accession>A0A0C6P7J3</accession>
<organism evidence="6 7">
    <name type="scientific">Bordetella bronchiseptica 253</name>
    <dbReference type="NCBI Taxonomy" id="568707"/>
    <lineage>
        <taxon>Bacteria</taxon>
        <taxon>Pseudomonadati</taxon>
        <taxon>Pseudomonadota</taxon>
        <taxon>Betaproteobacteria</taxon>
        <taxon>Burkholderiales</taxon>
        <taxon>Alcaligenaceae</taxon>
        <taxon>Bordetella</taxon>
    </lineage>
</organism>
<dbReference type="GO" id="GO:0003677">
    <property type="term" value="F:DNA binding"/>
    <property type="evidence" value="ECO:0007669"/>
    <property type="project" value="UniProtKB-KW"/>
</dbReference>
<dbReference type="PROSITE" id="PS51077">
    <property type="entry name" value="HTH_ICLR"/>
    <property type="match status" value="1"/>
</dbReference>
<evidence type="ECO:0000313" key="7">
    <source>
        <dbReference type="Proteomes" id="UP000007564"/>
    </source>
</evidence>
<feature type="domain" description="HTH iclR-type" evidence="4">
    <location>
        <begin position="27"/>
        <end position="89"/>
    </location>
</feature>
<dbReference type="InterPro" id="IPR036388">
    <property type="entry name" value="WH-like_DNA-bd_sf"/>
</dbReference>
<keyword evidence="1" id="KW-0805">Transcription regulation</keyword>
<dbReference type="OrthoDB" id="5401369at2"/>
<dbReference type="PANTHER" id="PTHR30136:SF34">
    <property type="entry name" value="TRANSCRIPTIONAL REGULATOR"/>
    <property type="match status" value="1"/>
</dbReference>
<protein>
    <submittedName>
        <fullName evidence="6">IclR-family transcriptional regulator</fullName>
    </submittedName>
</protein>
<dbReference type="SUPFAM" id="SSF46785">
    <property type="entry name" value="Winged helix' DNA-binding domain"/>
    <property type="match status" value="1"/>
</dbReference>
<keyword evidence="2" id="KW-0238">DNA-binding</keyword>
<evidence type="ECO:0000313" key="6">
    <source>
        <dbReference type="EMBL" id="CCJ54256.1"/>
    </source>
</evidence>
<evidence type="ECO:0000256" key="3">
    <source>
        <dbReference type="ARBA" id="ARBA00023163"/>
    </source>
</evidence>
<sequence length="278" mass="30315">MPSEPAKPTSLPPPAHAVDGDDSPLYVQAIARAFQVLQAFDGPRREITLADIAKAAGMGRSAVQRVVYTLESLGYLARVPDSKNYRLTSRLLQFSYNYVRNNELIAKALPYLQELNRTFDETINLQELDGTEIVLVARFLSRHLMNIEVAVGSRLPAFCTASGTAILSRLPEKECDAILRASRRVALTPSTELDLDRLRQRIRTAAARGYSIVANESVVGDISLAAPVLDQGGWPVAAVNISVPVARWTVEQAETELANHVQATAMMLSGAKISPFMG</sequence>
<dbReference type="Pfam" id="PF01614">
    <property type="entry name" value="IclR_C"/>
    <property type="match status" value="1"/>
</dbReference>
<proteinExistence type="predicted"/>
<dbReference type="InterPro" id="IPR029016">
    <property type="entry name" value="GAF-like_dom_sf"/>
</dbReference>
<reference evidence="6 7" key="1">
    <citation type="journal article" date="2012" name="BMC Genomics">
        <title>Comparative genomics of the classical Bordetella subspecies: the evolution and exchange of virulence-associated diversity amongst closely related pathogens.</title>
        <authorList>
            <person name="Park J."/>
            <person name="Zhang Y."/>
            <person name="Buboltz A.M."/>
            <person name="Zhang X."/>
            <person name="Schuster S.C."/>
            <person name="Ahuja U."/>
            <person name="Liu M."/>
            <person name="Miller J.F."/>
            <person name="Sebaihia M."/>
            <person name="Bentley S.D."/>
            <person name="Parkhill J."/>
            <person name="Harvill E.T."/>
        </authorList>
    </citation>
    <scope>NUCLEOTIDE SEQUENCE [LARGE SCALE GENOMIC DNA]</scope>
    <source>
        <strain evidence="6 7">253</strain>
    </source>
</reference>
<evidence type="ECO:0000259" key="5">
    <source>
        <dbReference type="PROSITE" id="PS51078"/>
    </source>
</evidence>
<dbReference type="RefSeq" id="WP_003808900.1">
    <property type="nucleotide sequence ID" value="NC_019382.1"/>
</dbReference>
<evidence type="ECO:0000259" key="4">
    <source>
        <dbReference type="PROSITE" id="PS51077"/>
    </source>
</evidence>
<dbReference type="PANTHER" id="PTHR30136">
    <property type="entry name" value="HELIX-TURN-HELIX TRANSCRIPTIONAL REGULATOR, ICLR FAMILY"/>
    <property type="match status" value="1"/>
</dbReference>
<dbReference type="Gene3D" id="1.10.10.10">
    <property type="entry name" value="Winged helix-like DNA-binding domain superfamily/Winged helix DNA-binding domain"/>
    <property type="match status" value="1"/>
</dbReference>
<dbReference type="Pfam" id="PF09339">
    <property type="entry name" value="HTH_IclR"/>
    <property type="match status" value="1"/>
</dbReference>
<name>A0A0C6P7J3_BORBO</name>
<dbReference type="Gene3D" id="3.30.450.40">
    <property type="match status" value="1"/>
</dbReference>
<evidence type="ECO:0000256" key="2">
    <source>
        <dbReference type="ARBA" id="ARBA00023125"/>
    </source>
</evidence>
<dbReference type="SMART" id="SM00346">
    <property type="entry name" value="HTH_ICLR"/>
    <property type="match status" value="1"/>
</dbReference>
<dbReference type="EMBL" id="HE965806">
    <property type="protein sequence ID" value="CCJ54256.1"/>
    <property type="molecule type" value="Genomic_DNA"/>
</dbReference>
<dbReference type="GO" id="GO:0045892">
    <property type="term" value="P:negative regulation of DNA-templated transcription"/>
    <property type="evidence" value="ECO:0007669"/>
    <property type="project" value="TreeGrafter"/>
</dbReference>
<keyword evidence="3" id="KW-0804">Transcription</keyword>
<dbReference type="GeneID" id="56480219"/>
<dbReference type="InterPro" id="IPR050707">
    <property type="entry name" value="HTH_MetabolicPath_Reg"/>
</dbReference>
<dbReference type="KEGG" id="bbh:BN112_2339"/>
<dbReference type="SUPFAM" id="SSF55781">
    <property type="entry name" value="GAF domain-like"/>
    <property type="match status" value="1"/>
</dbReference>
<feature type="domain" description="IclR-ED" evidence="5">
    <location>
        <begin position="90"/>
        <end position="278"/>
    </location>
</feature>
<dbReference type="HOGENOM" id="CLU_062618_0_1_4"/>
<gene>
    <name evidence="6" type="ORF">BN112_2339</name>
</gene>
<dbReference type="InterPro" id="IPR014757">
    <property type="entry name" value="Tscrpt_reg_IclR_C"/>
</dbReference>